<feature type="domain" description="RNA polymerase sigma-70 region 2" evidence="6">
    <location>
        <begin position="21"/>
        <end position="90"/>
    </location>
</feature>
<dbReference type="PANTHER" id="PTHR43133:SF8">
    <property type="entry name" value="RNA POLYMERASE SIGMA FACTOR HI_1459-RELATED"/>
    <property type="match status" value="1"/>
</dbReference>
<evidence type="ECO:0000256" key="4">
    <source>
        <dbReference type="ARBA" id="ARBA00023125"/>
    </source>
</evidence>
<name>A0A1M7GNI2_RUMFL</name>
<dbReference type="InterPro" id="IPR014284">
    <property type="entry name" value="RNA_pol_sigma-70_dom"/>
</dbReference>
<dbReference type="GO" id="GO:0003677">
    <property type="term" value="F:DNA binding"/>
    <property type="evidence" value="ECO:0007669"/>
    <property type="project" value="UniProtKB-KW"/>
</dbReference>
<dbReference type="InterPro" id="IPR013324">
    <property type="entry name" value="RNA_pol_sigma_r3/r4-like"/>
</dbReference>
<keyword evidence="3" id="KW-0731">Sigma factor</keyword>
<dbReference type="InterPro" id="IPR013249">
    <property type="entry name" value="RNA_pol_sigma70_r4_t2"/>
</dbReference>
<evidence type="ECO:0000256" key="2">
    <source>
        <dbReference type="ARBA" id="ARBA00023015"/>
    </source>
</evidence>
<dbReference type="OrthoDB" id="1820736at2"/>
<evidence type="ECO:0000313" key="8">
    <source>
        <dbReference type="EMBL" id="SHM17715.1"/>
    </source>
</evidence>
<dbReference type="GO" id="GO:0016987">
    <property type="term" value="F:sigma factor activity"/>
    <property type="evidence" value="ECO:0007669"/>
    <property type="project" value="UniProtKB-KW"/>
</dbReference>
<protein>
    <submittedName>
        <fullName evidence="8">Sigma-70 region 2</fullName>
    </submittedName>
</protein>
<dbReference type="Gene3D" id="1.10.10.10">
    <property type="entry name" value="Winged helix-like DNA-binding domain superfamily/Winged helix DNA-binding domain"/>
    <property type="match status" value="1"/>
</dbReference>
<keyword evidence="5" id="KW-0804">Transcription</keyword>
<dbReference type="EMBL" id="FRCT01000001">
    <property type="protein sequence ID" value="SHM17715.1"/>
    <property type="molecule type" value="Genomic_DNA"/>
</dbReference>
<accession>A0A1M7GNI2</accession>
<dbReference type="PANTHER" id="PTHR43133">
    <property type="entry name" value="RNA POLYMERASE ECF-TYPE SIGMA FACTO"/>
    <property type="match status" value="1"/>
</dbReference>
<evidence type="ECO:0000256" key="3">
    <source>
        <dbReference type="ARBA" id="ARBA00023082"/>
    </source>
</evidence>
<gene>
    <name evidence="8" type="ORF">SAMN04487860_101401</name>
</gene>
<dbReference type="Pfam" id="PF08281">
    <property type="entry name" value="Sigma70_r4_2"/>
    <property type="match status" value="1"/>
</dbReference>
<dbReference type="InterPro" id="IPR036388">
    <property type="entry name" value="WH-like_DNA-bd_sf"/>
</dbReference>
<organism evidence="8 9">
    <name type="scientific">Ruminococcus flavefaciens</name>
    <dbReference type="NCBI Taxonomy" id="1265"/>
    <lineage>
        <taxon>Bacteria</taxon>
        <taxon>Bacillati</taxon>
        <taxon>Bacillota</taxon>
        <taxon>Clostridia</taxon>
        <taxon>Eubacteriales</taxon>
        <taxon>Oscillospiraceae</taxon>
        <taxon>Ruminococcus</taxon>
    </lineage>
</organism>
<sequence length="188" mass="21725">MTSNELKAMLERSPAECHRALVKEYGKYVYAIVFNKLRNCGTREDIEECVSDVFATIFMKYEFDENCDRDIKGYIATVAKRSAIDRFRSLTARNNHTVYSDDDEMQELVSDFSVDERVDRSELRRVLLNKIDELGEPDSTILIQKFYYNRKSAEIAKSLFMSDASVRTRCSRAMAKLKVKLAEAGITR</sequence>
<evidence type="ECO:0000259" key="7">
    <source>
        <dbReference type="Pfam" id="PF08281"/>
    </source>
</evidence>
<keyword evidence="4" id="KW-0238">DNA-binding</keyword>
<proteinExistence type="inferred from homology"/>
<reference evidence="8 9" key="1">
    <citation type="submission" date="2016-11" db="EMBL/GenBank/DDBJ databases">
        <authorList>
            <person name="Jaros S."/>
            <person name="Januszkiewicz K."/>
            <person name="Wedrychowicz H."/>
        </authorList>
    </citation>
    <scope>NUCLEOTIDE SEQUENCE [LARGE SCALE GENOMIC DNA]</scope>
    <source>
        <strain evidence="8 9">Y1</strain>
    </source>
</reference>
<dbReference type="InterPro" id="IPR039425">
    <property type="entry name" value="RNA_pol_sigma-70-like"/>
</dbReference>
<keyword evidence="2" id="KW-0805">Transcription regulation</keyword>
<dbReference type="Proteomes" id="UP000184394">
    <property type="component" value="Unassembled WGS sequence"/>
</dbReference>
<dbReference type="GO" id="GO:0006352">
    <property type="term" value="P:DNA-templated transcription initiation"/>
    <property type="evidence" value="ECO:0007669"/>
    <property type="project" value="InterPro"/>
</dbReference>
<evidence type="ECO:0000259" key="6">
    <source>
        <dbReference type="Pfam" id="PF04542"/>
    </source>
</evidence>
<dbReference type="Gene3D" id="1.10.1740.10">
    <property type="match status" value="1"/>
</dbReference>
<evidence type="ECO:0000313" key="9">
    <source>
        <dbReference type="Proteomes" id="UP000184394"/>
    </source>
</evidence>
<dbReference type="Pfam" id="PF04542">
    <property type="entry name" value="Sigma70_r2"/>
    <property type="match status" value="1"/>
</dbReference>
<dbReference type="InterPro" id="IPR013325">
    <property type="entry name" value="RNA_pol_sigma_r2"/>
</dbReference>
<comment type="similarity">
    <text evidence="1">Belongs to the sigma-70 factor family. ECF subfamily.</text>
</comment>
<feature type="domain" description="RNA polymerase sigma factor 70 region 4 type 2" evidence="7">
    <location>
        <begin position="125"/>
        <end position="177"/>
    </location>
</feature>
<dbReference type="RefSeq" id="WP_072948155.1">
    <property type="nucleotide sequence ID" value="NZ_FRCT01000001.1"/>
</dbReference>
<dbReference type="SUPFAM" id="SSF88946">
    <property type="entry name" value="Sigma2 domain of RNA polymerase sigma factors"/>
    <property type="match status" value="1"/>
</dbReference>
<dbReference type="AlphaFoldDB" id="A0A1M7GNI2"/>
<evidence type="ECO:0000256" key="1">
    <source>
        <dbReference type="ARBA" id="ARBA00010641"/>
    </source>
</evidence>
<dbReference type="NCBIfam" id="TIGR02937">
    <property type="entry name" value="sigma70-ECF"/>
    <property type="match status" value="1"/>
</dbReference>
<evidence type="ECO:0000256" key="5">
    <source>
        <dbReference type="ARBA" id="ARBA00023163"/>
    </source>
</evidence>
<dbReference type="SUPFAM" id="SSF88659">
    <property type="entry name" value="Sigma3 and sigma4 domains of RNA polymerase sigma factors"/>
    <property type="match status" value="1"/>
</dbReference>
<dbReference type="InterPro" id="IPR007627">
    <property type="entry name" value="RNA_pol_sigma70_r2"/>
</dbReference>